<accession>Q9RRS4</accession>
<feature type="region of interest" description="Disordered" evidence="1">
    <location>
        <begin position="1"/>
        <end position="42"/>
    </location>
</feature>
<feature type="compositionally biased region" description="Low complexity" evidence="1">
    <location>
        <begin position="96"/>
        <end position="110"/>
    </location>
</feature>
<dbReference type="PaxDb" id="243230-DR_2411"/>
<dbReference type="HOGENOM" id="CLU_1657963_0_0_0"/>
<dbReference type="InParanoid" id="Q9RRS4"/>
<dbReference type="PIR" id="D75278">
    <property type="entry name" value="D75278"/>
</dbReference>
<gene>
    <name evidence="2" type="ordered locus">DR_2411</name>
</gene>
<feature type="compositionally biased region" description="Acidic residues" evidence="1">
    <location>
        <begin position="144"/>
        <end position="159"/>
    </location>
</feature>
<dbReference type="EMBL" id="AE000513">
    <property type="protein sequence ID" value="AAF11958.1"/>
    <property type="molecule type" value="Genomic_DNA"/>
</dbReference>
<dbReference type="PATRIC" id="fig|243230.17.peg.2647"/>
<organism evidence="2 3">
    <name type="scientific">Deinococcus radiodurans (strain ATCC 13939 / DSM 20539 / JCM 16871 / CCUG 27074 / LMG 4051 / NBRC 15346 / NCIMB 9279 / VKM B-1422 / R1)</name>
    <dbReference type="NCBI Taxonomy" id="243230"/>
    <lineage>
        <taxon>Bacteria</taxon>
        <taxon>Thermotogati</taxon>
        <taxon>Deinococcota</taxon>
        <taxon>Deinococci</taxon>
        <taxon>Deinococcales</taxon>
        <taxon>Deinococcaceae</taxon>
        <taxon>Deinococcus</taxon>
    </lineage>
</organism>
<dbReference type="STRING" id="243230.DR_2411"/>
<protein>
    <submittedName>
        <fullName evidence="2">Uncharacterized protein</fullName>
    </submittedName>
</protein>
<evidence type="ECO:0000256" key="1">
    <source>
        <dbReference type="SAM" id="MobiDB-lite"/>
    </source>
</evidence>
<dbReference type="OrthoDB" id="10014269at2"/>
<keyword evidence="3" id="KW-1185">Reference proteome</keyword>
<dbReference type="AlphaFoldDB" id="Q9RRS4"/>
<feature type="compositionally biased region" description="Basic and acidic residues" evidence="1">
    <location>
        <begin position="111"/>
        <end position="135"/>
    </location>
</feature>
<evidence type="ECO:0000313" key="3">
    <source>
        <dbReference type="Proteomes" id="UP000002524"/>
    </source>
</evidence>
<evidence type="ECO:0000313" key="2">
    <source>
        <dbReference type="EMBL" id="AAF11958.1"/>
    </source>
</evidence>
<reference evidence="2 3" key="1">
    <citation type="journal article" date="1999" name="Science">
        <title>Genome sequence of the radioresistant bacterium Deinococcus radiodurans R1.</title>
        <authorList>
            <person name="White O."/>
            <person name="Eisen J.A."/>
            <person name="Heidelberg J.F."/>
            <person name="Hickey E.K."/>
            <person name="Peterson J.D."/>
            <person name="Dodson R.J."/>
            <person name="Haft D.H."/>
            <person name="Gwinn M.L."/>
            <person name="Nelson W.C."/>
            <person name="Richardson D.L."/>
            <person name="Moffat K.S."/>
            <person name="Qin H."/>
            <person name="Jiang L."/>
            <person name="Pamphile W."/>
            <person name="Crosby M."/>
            <person name="Shen M."/>
            <person name="Vamathevan J.J."/>
            <person name="Lam P."/>
            <person name="McDonald L."/>
            <person name="Utterback T."/>
            <person name="Zalewski C."/>
            <person name="Makarova K.S."/>
            <person name="Aravind L."/>
            <person name="Daly M.J."/>
            <person name="Minton K.W."/>
            <person name="Fleischmann R.D."/>
            <person name="Ketchum K.A."/>
            <person name="Nelson K.E."/>
            <person name="Salzberg S."/>
            <person name="Smith H.O."/>
            <person name="Venter J.C."/>
            <person name="Fraser C.M."/>
        </authorList>
    </citation>
    <scope>NUCLEOTIDE SEQUENCE [LARGE SCALE GENOMIC DNA]</scope>
    <source>
        <strain evidence="3">ATCC 13939 / DSM 20539 / JCM 16871 / LMG 4051 / NBRC 15346 / NCIMB 9279 / R1 / VKM B-1422</strain>
    </source>
</reference>
<sequence length="159" mass="16741">MAPAPLPGNEAAPWQDEHAAEPPPAPADAQGGDRVTPPGQSRELYLGEVITEEPDWDSFGAPVLDDVEASGAALLDDAPFAEYSAPRPAPKPAPAPRETANARPAAPARPGDIRAHPMFEDIKGRFSGRVREIGKNRRVQADSSDADGEADESEDTAEA</sequence>
<dbReference type="Proteomes" id="UP000002524">
    <property type="component" value="Chromosome 1"/>
</dbReference>
<name>Q9RRS4_DEIRA</name>
<dbReference type="KEGG" id="dra:DR_2411"/>
<feature type="region of interest" description="Disordered" evidence="1">
    <location>
        <begin position="78"/>
        <end position="159"/>
    </location>
</feature>
<dbReference type="EnsemblBacteria" id="AAF11958">
    <property type="protein sequence ID" value="AAF11958"/>
    <property type="gene ID" value="DR_2411"/>
</dbReference>
<proteinExistence type="predicted"/>